<keyword evidence="9 10" id="KW-0326">Glycosidase</keyword>
<evidence type="ECO:0000259" key="12">
    <source>
        <dbReference type="Pfam" id="PF17801"/>
    </source>
</evidence>
<name>A0AAE0NG38_9PEZI</name>
<evidence type="ECO:0000256" key="2">
    <source>
        <dbReference type="ARBA" id="ARBA00003969"/>
    </source>
</evidence>
<dbReference type="PANTHER" id="PTHR11452">
    <property type="entry name" value="ALPHA-GALACTOSIDASE/ALPHA-N-ACETYLGALACTOSAMINIDASE"/>
    <property type="match status" value="1"/>
</dbReference>
<dbReference type="CDD" id="cd14792">
    <property type="entry name" value="GH27"/>
    <property type="match status" value="1"/>
</dbReference>
<dbReference type="Proteomes" id="UP001285441">
    <property type="component" value="Unassembled WGS sequence"/>
</dbReference>
<evidence type="ECO:0000256" key="9">
    <source>
        <dbReference type="ARBA" id="ARBA00023295"/>
    </source>
</evidence>
<dbReference type="InterPro" id="IPR013780">
    <property type="entry name" value="Glyco_hydro_b"/>
</dbReference>
<dbReference type="SUPFAM" id="SSF51011">
    <property type="entry name" value="Glycosyl hydrolase domain"/>
    <property type="match status" value="1"/>
</dbReference>
<dbReference type="SUPFAM" id="SSF51445">
    <property type="entry name" value="(Trans)glycosidases"/>
    <property type="match status" value="1"/>
</dbReference>
<feature type="signal peptide" evidence="11">
    <location>
        <begin position="1"/>
        <end position="17"/>
    </location>
</feature>
<dbReference type="GO" id="GO:0004557">
    <property type="term" value="F:alpha-galactosidase activity"/>
    <property type="evidence" value="ECO:0007669"/>
    <property type="project" value="UniProtKB-EC"/>
</dbReference>
<feature type="chain" id="PRO_5042052638" description="Alpha-galactosidase" evidence="11">
    <location>
        <begin position="18"/>
        <end position="479"/>
    </location>
</feature>
<reference evidence="13" key="1">
    <citation type="journal article" date="2023" name="Mol. Phylogenet. Evol.">
        <title>Genome-scale phylogeny and comparative genomics of the fungal order Sordariales.</title>
        <authorList>
            <person name="Hensen N."/>
            <person name="Bonometti L."/>
            <person name="Westerberg I."/>
            <person name="Brannstrom I.O."/>
            <person name="Guillou S."/>
            <person name="Cros-Aarteil S."/>
            <person name="Calhoun S."/>
            <person name="Haridas S."/>
            <person name="Kuo A."/>
            <person name="Mondo S."/>
            <person name="Pangilinan J."/>
            <person name="Riley R."/>
            <person name="LaButti K."/>
            <person name="Andreopoulos B."/>
            <person name="Lipzen A."/>
            <person name="Chen C."/>
            <person name="Yan M."/>
            <person name="Daum C."/>
            <person name="Ng V."/>
            <person name="Clum A."/>
            <person name="Steindorff A."/>
            <person name="Ohm R.A."/>
            <person name="Martin F."/>
            <person name="Silar P."/>
            <person name="Natvig D.O."/>
            <person name="Lalanne C."/>
            <person name="Gautier V."/>
            <person name="Ament-Velasquez S.L."/>
            <person name="Kruys A."/>
            <person name="Hutchinson M.I."/>
            <person name="Powell A.J."/>
            <person name="Barry K."/>
            <person name="Miller A.N."/>
            <person name="Grigoriev I.V."/>
            <person name="Debuchy R."/>
            <person name="Gladieux P."/>
            <person name="Hiltunen Thoren M."/>
            <person name="Johannesson H."/>
        </authorList>
    </citation>
    <scope>NUCLEOTIDE SEQUENCE</scope>
    <source>
        <strain evidence="13">CBS 232.78</strain>
    </source>
</reference>
<dbReference type="GO" id="GO:0005975">
    <property type="term" value="P:carbohydrate metabolic process"/>
    <property type="evidence" value="ECO:0007669"/>
    <property type="project" value="InterPro"/>
</dbReference>
<reference evidence="13" key="2">
    <citation type="submission" date="2023-06" db="EMBL/GenBank/DDBJ databases">
        <authorList>
            <consortium name="Lawrence Berkeley National Laboratory"/>
            <person name="Haridas S."/>
            <person name="Hensen N."/>
            <person name="Bonometti L."/>
            <person name="Westerberg I."/>
            <person name="Brannstrom I.O."/>
            <person name="Guillou S."/>
            <person name="Cros-Aarteil S."/>
            <person name="Calhoun S."/>
            <person name="Kuo A."/>
            <person name="Mondo S."/>
            <person name="Pangilinan J."/>
            <person name="Riley R."/>
            <person name="LaButti K."/>
            <person name="Andreopoulos B."/>
            <person name="Lipzen A."/>
            <person name="Chen C."/>
            <person name="Yanf M."/>
            <person name="Daum C."/>
            <person name="Ng V."/>
            <person name="Clum A."/>
            <person name="Steindorff A."/>
            <person name="Ohm R."/>
            <person name="Martin F."/>
            <person name="Silar P."/>
            <person name="Natvig D."/>
            <person name="Lalanne C."/>
            <person name="Gautier V."/>
            <person name="Ament-velasquez S.L."/>
            <person name="Kruys A."/>
            <person name="Hutchinson M.I."/>
            <person name="Powell A.J."/>
            <person name="Barry K."/>
            <person name="Miller A.N."/>
            <person name="Grigoriev I.V."/>
            <person name="Debuchy R."/>
            <person name="Gladieux P."/>
            <person name="Thoren M.H."/>
            <person name="Johannesson H."/>
        </authorList>
    </citation>
    <scope>NUCLEOTIDE SEQUENCE</scope>
    <source>
        <strain evidence="13">CBS 232.78</strain>
    </source>
</reference>
<evidence type="ECO:0000256" key="4">
    <source>
        <dbReference type="ARBA" id="ARBA00009743"/>
    </source>
</evidence>
<evidence type="ECO:0000256" key="8">
    <source>
        <dbReference type="ARBA" id="ARBA00023180"/>
    </source>
</evidence>
<accession>A0AAE0NG38</accession>
<gene>
    <name evidence="13" type="ORF">B0H63DRAFT_415636</name>
</gene>
<dbReference type="Pfam" id="PF16499">
    <property type="entry name" value="Melibiase_2"/>
    <property type="match status" value="2"/>
</dbReference>
<dbReference type="EC" id="3.2.1.22" evidence="10"/>
<dbReference type="EMBL" id="JAULSW010000005">
    <property type="protein sequence ID" value="KAK3380911.1"/>
    <property type="molecule type" value="Genomic_DNA"/>
</dbReference>
<dbReference type="InterPro" id="IPR017853">
    <property type="entry name" value="GH"/>
</dbReference>
<keyword evidence="8" id="KW-0325">Glycoprotein</keyword>
<evidence type="ECO:0000256" key="11">
    <source>
        <dbReference type="SAM" id="SignalP"/>
    </source>
</evidence>
<keyword evidence="14" id="KW-1185">Reference proteome</keyword>
<evidence type="ECO:0000313" key="14">
    <source>
        <dbReference type="Proteomes" id="UP001285441"/>
    </source>
</evidence>
<sequence>MFLLALLGSALVGQTAALVSPGGVGRLPAMGWNSWNEYACDIKEEDFVKTAQLMVSLGLKDAGYEYVNIDDCWSDKIIKRDPTTKEIVPDFVKFPQGIKNTVDLIHGFGLKVGLYSDAGTETCAGYAGSLGHEEIDALTFSNWGIDYLKYDNCAVPSPSYDDEYKYIPEDAVETAPPTYDWSTSKTAKRFTAMGDALLKQTRTIQYSLCAWGYAHVEQWGATTGHSWRSWGDIMPLWAGKDRWSWGLMPIVNAASFLWHTTDFWGHNDWDMLEVGNGDLTIEENRSHFALWCAFKSPLIIGTRLDAIKPEILRILSNEELIAFSQDPVHGSSAKPFKWGYNPDGTSDREHPAEYWVGTSVRGIHLFLLNTRETAVNMRVLVGEIPGLREVATADTELVLHDMWTGQDMGRFEGLISVNVARHDTAALRITTTNGTHPTPEWSPKQLDQRISVGVAEPASEGKFLGTMGKFHGGWESALH</sequence>
<organism evidence="13 14">
    <name type="scientific">Podospora didyma</name>
    <dbReference type="NCBI Taxonomy" id="330526"/>
    <lineage>
        <taxon>Eukaryota</taxon>
        <taxon>Fungi</taxon>
        <taxon>Dikarya</taxon>
        <taxon>Ascomycota</taxon>
        <taxon>Pezizomycotina</taxon>
        <taxon>Sordariomycetes</taxon>
        <taxon>Sordariomycetidae</taxon>
        <taxon>Sordariales</taxon>
        <taxon>Podosporaceae</taxon>
        <taxon>Podospora</taxon>
    </lineage>
</organism>
<dbReference type="Gene3D" id="2.60.40.1180">
    <property type="entry name" value="Golgi alpha-mannosidase II"/>
    <property type="match status" value="1"/>
</dbReference>
<dbReference type="GO" id="GO:0005576">
    <property type="term" value="C:extracellular region"/>
    <property type="evidence" value="ECO:0007669"/>
    <property type="project" value="UniProtKB-SubCell"/>
</dbReference>
<comment type="function">
    <text evidence="2">Hydrolyzes a variety of simple alpha-D-galactoside as well as more complex molecules such as oligosaccharides and polysaccharides.</text>
</comment>
<dbReference type="PRINTS" id="PR00740">
    <property type="entry name" value="GLHYDRLASE27"/>
</dbReference>
<dbReference type="Pfam" id="PF17801">
    <property type="entry name" value="Melibiase_C"/>
    <property type="match status" value="1"/>
</dbReference>
<dbReference type="InterPro" id="IPR002241">
    <property type="entry name" value="Glyco_hydro_27"/>
</dbReference>
<keyword evidence="10" id="KW-1015">Disulfide bond</keyword>
<comment type="similarity">
    <text evidence="4 10">Belongs to the glycosyl hydrolase 27 family.</text>
</comment>
<evidence type="ECO:0000256" key="5">
    <source>
        <dbReference type="ARBA" id="ARBA00022525"/>
    </source>
</evidence>
<evidence type="ECO:0000256" key="3">
    <source>
        <dbReference type="ARBA" id="ARBA00004613"/>
    </source>
</evidence>
<evidence type="ECO:0000313" key="13">
    <source>
        <dbReference type="EMBL" id="KAK3380911.1"/>
    </source>
</evidence>
<protein>
    <recommendedName>
        <fullName evidence="10">Alpha-galactosidase</fullName>
        <ecNumber evidence="10">3.2.1.22</ecNumber>
    </recommendedName>
    <alternativeName>
        <fullName evidence="10">Melibiase</fullName>
    </alternativeName>
</protein>
<dbReference type="Gene3D" id="3.20.20.70">
    <property type="entry name" value="Aldolase class I"/>
    <property type="match status" value="1"/>
</dbReference>
<evidence type="ECO:0000256" key="7">
    <source>
        <dbReference type="ARBA" id="ARBA00022801"/>
    </source>
</evidence>
<feature type="domain" description="Alpha galactosidase C-terminal" evidence="12">
    <location>
        <begin position="350"/>
        <end position="429"/>
    </location>
</feature>
<keyword evidence="7 10" id="KW-0378">Hydrolase</keyword>
<evidence type="ECO:0000256" key="1">
    <source>
        <dbReference type="ARBA" id="ARBA00001255"/>
    </source>
</evidence>
<evidence type="ECO:0000256" key="10">
    <source>
        <dbReference type="RuleBase" id="RU361168"/>
    </source>
</evidence>
<keyword evidence="5" id="KW-0964">Secreted</keyword>
<dbReference type="InterPro" id="IPR000111">
    <property type="entry name" value="Glyco_hydro_27/36_CS"/>
</dbReference>
<proteinExistence type="inferred from homology"/>
<dbReference type="PANTHER" id="PTHR11452:SF61">
    <property type="entry name" value="ALPHA-GALACTOSIDASE B-RELATED"/>
    <property type="match status" value="1"/>
</dbReference>
<dbReference type="InterPro" id="IPR041233">
    <property type="entry name" value="Melibiase_C"/>
</dbReference>
<dbReference type="PROSITE" id="PS00512">
    <property type="entry name" value="ALPHA_GALACTOSIDASE"/>
    <property type="match status" value="1"/>
</dbReference>
<comment type="catalytic activity">
    <reaction evidence="1 10">
        <text>Hydrolysis of terminal, non-reducing alpha-D-galactose residues in alpha-D-galactosides, including galactose oligosaccharides, galactomannans and galactolipids.</text>
        <dbReference type="EC" id="3.2.1.22"/>
    </reaction>
</comment>
<comment type="subcellular location">
    <subcellularLocation>
        <location evidence="3">Secreted</location>
    </subcellularLocation>
</comment>
<comment type="caution">
    <text evidence="13">The sequence shown here is derived from an EMBL/GenBank/DDBJ whole genome shotgun (WGS) entry which is preliminary data.</text>
</comment>
<dbReference type="InterPro" id="IPR013785">
    <property type="entry name" value="Aldolase_TIM"/>
</dbReference>
<keyword evidence="6 11" id="KW-0732">Signal</keyword>
<evidence type="ECO:0000256" key="6">
    <source>
        <dbReference type="ARBA" id="ARBA00022729"/>
    </source>
</evidence>
<dbReference type="AlphaFoldDB" id="A0AAE0NG38"/>